<dbReference type="NCBIfam" id="NF033579">
    <property type="entry name" value="transpos_IS5_2"/>
    <property type="match status" value="1"/>
</dbReference>
<feature type="compositionally biased region" description="Polar residues" evidence="1">
    <location>
        <begin position="162"/>
        <end position="172"/>
    </location>
</feature>
<feature type="region of interest" description="Disordered" evidence="1">
    <location>
        <begin position="160"/>
        <end position="180"/>
    </location>
</feature>
<dbReference type="PANTHER" id="PTHR34631:SF3">
    <property type="entry name" value="ISSOD12 TRANSPOSASE TNPA_ISSOD12"/>
    <property type="match status" value="1"/>
</dbReference>
<proteinExistence type="predicted"/>
<dbReference type="STRING" id="1385369.N825_32090"/>
<evidence type="ECO:0000313" key="4">
    <source>
        <dbReference type="Proteomes" id="UP000019486"/>
    </source>
</evidence>
<dbReference type="GO" id="GO:0003677">
    <property type="term" value="F:DNA binding"/>
    <property type="evidence" value="ECO:0007669"/>
    <property type="project" value="InterPro"/>
</dbReference>
<evidence type="ECO:0000256" key="1">
    <source>
        <dbReference type="SAM" id="MobiDB-lite"/>
    </source>
</evidence>
<dbReference type="EMBL" id="AVFL01000059">
    <property type="protein sequence ID" value="EWY35942.1"/>
    <property type="molecule type" value="Genomic_DNA"/>
</dbReference>
<keyword evidence="4" id="KW-1185">Reference proteome</keyword>
<name>W9GU26_9PROT</name>
<dbReference type="InterPro" id="IPR002559">
    <property type="entry name" value="Transposase_11"/>
</dbReference>
<dbReference type="PATRIC" id="fig|1385369.3.peg.7003"/>
<dbReference type="AlphaFoldDB" id="W9GU26"/>
<dbReference type="Pfam" id="PF01609">
    <property type="entry name" value="DDE_Tnp_1"/>
    <property type="match status" value="1"/>
</dbReference>
<accession>W9GU26</accession>
<feature type="domain" description="Transposase IS4-like" evidence="2">
    <location>
        <begin position="57"/>
        <end position="241"/>
    </location>
</feature>
<reference evidence="3 4" key="1">
    <citation type="submission" date="2013-08" db="EMBL/GenBank/DDBJ databases">
        <title>The genome sequence of Skermanella stibiiresistens.</title>
        <authorList>
            <person name="Zhu W."/>
            <person name="Wang G."/>
        </authorList>
    </citation>
    <scope>NUCLEOTIDE SEQUENCE [LARGE SCALE GENOMIC DNA]</scope>
    <source>
        <strain evidence="3 4">SB22</strain>
    </source>
</reference>
<gene>
    <name evidence="3" type="ORF">N825_32090</name>
</gene>
<dbReference type="InterPro" id="IPR053520">
    <property type="entry name" value="Transposase_Tn903"/>
</dbReference>
<protein>
    <submittedName>
        <fullName evidence="3">Transposase ISSpo9</fullName>
    </submittedName>
</protein>
<dbReference type="GO" id="GO:0004803">
    <property type="term" value="F:transposase activity"/>
    <property type="evidence" value="ECO:0007669"/>
    <property type="project" value="InterPro"/>
</dbReference>
<sequence>MTLRAVFRLPLRQTEGLVGSIIHLLGVELAVPDHSTLSRRAEVVVLPIMPASSGGAVDLLVDSTGVKLCGPGEWLAEKHGTQRRRAWKKLHVGLDAATGRILAASLTDHDVDDGSRVGALLDQIEEPLACFVADGTYDQTGVTEAVAAHTPDAAVVVPPRSTAVSSATADTNPTRRDQHPRHIAEHGRLAWQKSSGYNVRALVEAFFSRGERVIGDGLQFRTEDRRNTEIAIAVRILNYMLALGRPDSVRVA</sequence>
<dbReference type="InterPro" id="IPR053172">
    <property type="entry name" value="Tn903_transposase"/>
</dbReference>
<comment type="caution">
    <text evidence="3">The sequence shown here is derived from an EMBL/GenBank/DDBJ whole genome shotgun (WGS) entry which is preliminary data.</text>
</comment>
<dbReference type="GO" id="GO:0006313">
    <property type="term" value="P:DNA transposition"/>
    <property type="evidence" value="ECO:0007669"/>
    <property type="project" value="InterPro"/>
</dbReference>
<dbReference type="Proteomes" id="UP000019486">
    <property type="component" value="Unassembled WGS sequence"/>
</dbReference>
<evidence type="ECO:0000259" key="2">
    <source>
        <dbReference type="Pfam" id="PF01609"/>
    </source>
</evidence>
<evidence type="ECO:0000313" key="3">
    <source>
        <dbReference type="EMBL" id="EWY35942.1"/>
    </source>
</evidence>
<organism evidence="3 4">
    <name type="scientific">Skermanella stibiiresistens SB22</name>
    <dbReference type="NCBI Taxonomy" id="1385369"/>
    <lineage>
        <taxon>Bacteria</taxon>
        <taxon>Pseudomonadati</taxon>
        <taxon>Pseudomonadota</taxon>
        <taxon>Alphaproteobacteria</taxon>
        <taxon>Rhodospirillales</taxon>
        <taxon>Azospirillaceae</taxon>
        <taxon>Skermanella</taxon>
    </lineage>
</organism>
<dbReference type="PANTHER" id="PTHR34631">
    <property type="match status" value="1"/>
</dbReference>